<sequence length="144" mass="15712">MTDNLISRDANPLILARLPISSGLILGILSLPAHFFLPLELSHQFAAIVLVLIAGVYIGYAFKDGRMHTILIEVVVASLFGAAALLGLNGYPMAIVGAFVAHGLWDVLHHNLIDTHMPRWYIPFCAVYDVGAALGLLAIWMLYF</sequence>
<keyword evidence="1" id="KW-0812">Transmembrane</keyword>
<accession>A0A1I3W5N8</accession>
<feature type="transmembrane region" description="Helical" evidence="1">
    <location>
        <begin position="74"/>
        <end position="100"/>
    </location>
</feature>
<feature type="transmembrane region" description="Helical" evidence="1">
    <location>
        <begin position="12"/>
        <end position="37"/>
    </location>
</feature>
<organism evidence="2 3">
    <name type="scientific">Pseudovibrio ascidiaceicola</name>
    <dbReference type="NCBI Taxonomy" id="285279"/>
    <lineage>
        <taxon>Bacteria</taxon>
        <taxon>Pseudomonadati</taxon>
        <taxon>Pseudomonadota</taxon>
        <taxon>Alphaproteobacteria</taxon>
        <taxon>Hyphomicrobiales</taxon>
        <taxon>Stappiaceae</taxon>
        <taxon>Pseudovibrio</taxon>
    </lineage>
</organism>
<reference evidence="2 3" key="1">
    <citation type="submission" date="2016-10" db="EMBL/GenBank/DDBJ databases">
        <authorList>
            <person name="Varghese N."/>
            <person name="Submissions S."/>
        </authorList>
    </citation>
    <scope>NUCLEOTIDE SEQUENCE [LARGE SCALE GENOMIC DNA]</scope>
    <source>
        <strain evidence="2 3">DSM 16392</strain>
    </source>
</reference>
<feature type="transmembrane region" description="Helical" evidence="1">
    <location>
        <begin position="43"/>
        <end position="62"/>
    </location>
</feature>
<feature type="transmembrane region" description="Helical" evidence="1">
    <location>
        <begin position="120"/>
        <end position="143"/>
    </location>
</feature>
<evidence type="ECO:0000313" key="3">
    <source>
        <dbReference type="Proteomes" id="UP000199598"/>
    </source>
</evidence>
<evidence type="ECO:0000256" key="1">
    <source>
        <dbReference type="SAM" id="Phobius"/>
    </source>
</evidence>
<dbReference type="RefSeq" id="WP_093516913.1">
    <property type="nucleotide sequence ID" value="NZ_FOSK01000001.1"/>
</dbReference>
<comment type="caution">
    <text evidence="2">The sequence shown here is derived from an EMBL/GenBank/DDBJ whole genome shotgun (WGS) entry which is preliminary data.</text>
</comment>
<keyword evidence="1" id="KW-0472">Membrane</keyword>
<dbReference type="EMBL" id="FOSK01000001">
    <property type="protein sequence ID" value="SFK02750.1"/>
    <property type="molecule type" value="Genomic_DNA"/>
</dbReference>
<gene>
    <name evidence="2" type="ORF">SAMN04488518_101831</name>
</gene>
<keyword evidence="3" id="KW-1185">Reference proteome</keyword>
<proteinExistence type="predicted"/>
<keyword evidence="1" id="KW-1133">Transmembrane helix</keyword>
<dbReference type="Proteomes" id="UP000199598">
    <property type="component" value="Unassembled WGS sequence"/>
</dbReference>
<evidence type="ECO:0000313" key="2">
    <source>
        <dbReference type="EMBL" id="SFK02750.1"/>
    </source>
</evidence>
<name>A0A1I3W5N8_9HYPH</name>
<protein>
    <submittedName>
        <fullName evidence="2">Uncharacterized protein</fullName>
    </submittedName>
</protein>